<protein>
    <submittedName>
        <fullName evidence="1">Uncharacterized protein</fullName>
    </submittedName>
</protein>
<organism evidence="1 2">
    <name type="scientific">Mesorhizobium plurifarium</name>
    <dbReference type="NCBI Taxonomy" id="69974"/>
    <lineage>
        <taxon>Bacteria</taxon>
        <taxon>Pseudomonadati</taxon>
        <taxon>Pseudomonadota</taxon>
        <taxon>Alphaproteobacteria</taxon>
        <taxon>Hyphomicrobiales</taxon>
        <taxon>Phyllobacteriaceae</taxon>
        <taxon>Mesorhizobium</taxon>
    </lineage>
</organism>
<reference evidence="1 2" key="1">
    <citation type="submission" date="2014-08" db="EMBL/GenBank/DDBJ databases">
        <authorList>
            <person name="Moulin Lionel"/>
        </authorList>
    </citation>
    <scope>NUCLEOTIDE SEQUENCE [LARGE SCALE GENOMIC DNA]</scope>
</reference>
<accession>A0A090G7T7</accession>
<evidence type="ECO:0000313" key="1">
    <source>
        <dbReference type="EMBL" id="CDX58746.1"/>
    </source>
</evidence>
<gene>
    <name evidence="1" type="ORF">MPL3365_30285</name>
</gene>
<name>A0A090G7T7_MESPL</name>
<dbReference type="AlphaFoldDB" id="A0A090G7T7"/>
<evidence type="ECO:0000313" key="2">
    <source>
        <dbReference type="Proteomes" id="UP000046122"/>
    </source>
</evidence>
<dbReference type="Proteomes" id="UP000046122">
    <property type="component" value="Unassembled WGS sequence"/>
</dbReference>
<sequence length="262" mass="28888">MPEWTFLPLDYEPPTSGRDLFVHSVDTFAAESLERRKRALDPQCWQFFKKMLLNIAWHLGSDAIPVFIDFNGDRRRMDQDWINQALAEPSFLSAPENGPDGYVTHVSIAPKATPTAPAAPNDMTTLWKRIYETASKEHPELAMKPPGSKGPGSTWVIFKADLPPKITIDWKIGKAAVDLSFWPGAPAMPSADLDLSALAQATSTKPSVQTLGMTKVITVPVSAPGPTPAQLGEQKVKEALQVASALYKFYCENRGILKIDRE</sequence>
<dbReference type="EMBL" id="CCNE01000023">
    <property type="protein sequence ID" value="CDX58746.1"/>
    <property type="molecule type" value="Genomic_DNA"/>
</dbReference>
<proteinExistence type="predicted"/>